<dbReference type="PANTHER" id="PTHR32439:SF9">
    <property type="entry name" value="BLR3264 PROTEIN"/>
    <property type="match status" value="1"/>
</dbReference>
<evidence type="ECO:0000313" key="10">
    <source>
        <dbReference type="Proteomes" id="UP000215590"/>
    </source>
</evidence>
<dbReference type="EMBL" id="NNRJ01000015">
    <property type="protein sequence ID" value="OYR19980.1"/>
    <property type="molecule type" value="Genomic_DNA"/>
</dbReference>
<dbReference type="OrthoDB" id="9803707at2"/>
<sequence>MYRYDEFDRDFVAARVAQFKDQVGRRLSGELTEDQFKPLRLMNGLYLQLHAYMLRVAIPYGTLSSRQLRRLGSIARDYDRGFAHFTTRQNVQYNWPALKDVPRILEELAGVEMHAIQTSGNCIRNVTADHFAGAAHDEVADPRPLAEILRQWSSLHPEFSYLPRKFKIAIVGSEHDRAAIQVHDIGLQLKKNDAGELGLAVYIGGGQGRTPMVAKKIRDFLPLEDMLTYVTAIVRVYNLYGRRDNKYKARIKILVHETGVEPLVQEIDAEWEQIRYSDLKLPQRDIDAIESYFRMPDLPQRPEGWEILAVTQKADADFAAWTQRNVTPHKNPDYAVVTISLKPIGGIPGDASAEQMELVADIAQTYSSDEIRVSHEQNLVLPHVAKADLPAVYDLLQSDGLVTANAGLITDIIACPGLDYCALANARSIQVAQRISERFGDQQRQLEIGDLKIKISGCINACGHHHVGHIGILGVEKKGEELYQITLGGSGDEHTSIGDITGRGFSSEEVVDAIETVVDTYLGLRESGEETFLKAYRRVGMEPFKRALYGEVSRAA</sequence>
<evidence type="ECO:0000259" key="7">
    <source>
        <dbReference type="Pfam" id="PF01077"/>
    </source>
</evidence>
<dbReference type="Gene3D" id="3.30.413.10">
    <property type="entry name" value="Sulfite Reductase Hemoprotein, domain 1"/>
    <property type="match status" value="2"/>
</dbReference>
<dbReference type="SUPFAM" id="SSF55124">
    <property type="entry name" value="Nitrite/Sulfite reductase N-terminal domain-like"/>
    <property type="match status" value="2"/>
</dbReference>
<evidence type="ECO:0000256" key="2">
    <source>
        <dbReference type="ARBA" id="ARBA00022617"/>
    </source>
</evidence>
<keyword evidence="10" id="KW-1185">Reference proteome</keyword>
<dbReference type="InterPro" id="IPR005117">
    <property type="entry name" value="NiRdtase/SiRdtase_haem-b_fer"/>
</dbReference>
<dbReference type="InterPro" id="IPR045854">
    <property type="entry name" value="NO2/SO3_Rdtase_4Fe4S_sf"/>
</dbReference>
<dbReference type="SUPFAM" id="SSF56014">
    <property type="entry name" value="Nitrite and sulphite reductase 4Fe-4S domain-like"/>
    <property type="match status" value="2"/>
</dbReference>
<feature type="domain" description="Nitrite/sulphite reductase 4Fe-4S" evidence="7">
    <location>
        <begin position="411"/>
        <end position="548"/>
    </location>
</feature>
<dbReference type="AlphaFoldDB" id="A0A256FZ32"/>
<name>A0A256FZ32_9HYPH</name>
<dbReference type="Pfam" id="PF01077">
    <property type="entry name" value="NIR_SIR"/>
    <property type="match status" value="2"/>
</dbReference>
<dbReference type="GO" id="GO:0016491">
    <property type="term" value="F:oxidoreductase activity"/>
    <property type="evidence" value="ECO:0007669"/>
    <property type="project" value="UniProtKB-KW"/>
</dbReference>
<feature type="domain" description="Nitrite/sulphite reductase 4Fe-4S" evidence="7">
    <location>
        <begin position="119"/>
        <end position="273"/>
    </location>
</feature>
<dbReference type="InterPro" id="IPR006067">
    <property type="entry name" value="NO2/SO3_Rdtase_4Fe4S_dom"/>
</dbReference>
<dbReference type="Proteomes" id="UP000215590">
    <property type="component" value="Unassembled WGS sequence"/>
</dbReference>
<evidence type="ECO:0000256" key="6">
    <source>
        <dbReference type="ARBA" id="ARBA00023014"/>
    </source>
</evidence>
<feature type="domain" description="Nitrite/Sulfite reductase ferredoxin-like" evidence="8">
    <location>
        <begin position="52"/>
        <end position="109"/>
    </location>
</feature>
<dbReference type="PANTHER" id="PTHR32439">
    <property type="entry name" value="FERREDOXIN--NITRITE REDUCTASE, CHLOROPLASTIC"/>
    <property type="match status" value="1"/>
</dbReference>
<evidence type="ECO:0000256" key="4">
    <source>
        <dbReference type="ARBA" id="ARBA00023002"/>
    </source>
</evidence>
<keyword evidence="4" id="KW-0560">Oxidoreductase</keyword>
<comment type="caution">
    <text evidence="9">The sequence shown here is derived from an EMBL/GenBank/DDBJ whole genome shotgun (WGS) entry which is preliminary data.</text>
</comment>
<evidence type="ECO:0000256" key="5">
    <source>
        <dbReference type="ARBA" id="ARBA00023004"/>
    </source>
</evidence>
<dbReference type="GO" id="GO:0051539">
    <property type="term" value="F:4 iron, 4 sulfur cluster binding"/>
    <property type="evidence" value="ECO:0007669"/>
    <property type="project" value="UniProtKB-KW"/>
</dbReference>
<evidence type="ECO:0000259" key="8">
    <source>
        <dbReference type="Pfam" id="PF03460"/>
    </source>
</evidence>
<feature type="domain" description="Nitrite/Sulfite reductase ferredoxin-like" evidence="8">
    <location>
        <begin position="347"/>
        <end position="397"/>
    </location>
</feature>
<dbReference type="Pfam" id="PF03460">
    <property type="entry name" value="NIR_SIR_ferr"/>
    <property type="match status" value="2"/>
</dbReference>
<evidence type="ECO:0000256" key="1">
    <source>
        <dbReference type="ARBA" id="ARBA00022485"/>
    </source>
</evidence>
<protein>
    <submittedName>
        <fullName evidence="9">Nitrite and sulphite reductase 4Fe-4S domain protein</fullName>
    </submittedName>
</protein>
<evidence type="ECO:0000313" key="9">
    <source>
        <dbReference type="EMBL" id="OYR19980.1"/>
    </source>
</evidence>
<organism evidence="9 10">
    <name type="scientific">Brucella thiophenivorans</name>
    <dbReference type="NCBI Taxonomy" id="571255"/>
    <lineage>
        <taxon>Bacteria</taxon>
        <taxon>Pseudomonadati</taxon>
        <taxon>Pseudomonadota</taxon>
        <taxon>Alphaproteobacteria</taxon>
        <taxon>Hyphomicrobiales</taxon>
        <taxon>Brucellaceae</taxon>
        <taxon>Brucella/Ochrobactrum group</taxon>
        <taxon>Brucella</taxon>
    </lineage>
</organism>
<evidence type="ECO:0000256" key="3">
    <source>
        <dbReference type="ARBA" id="ARBA00022723"/>
    </source>
</evidence>
<dbReference type="InterPro" id="IPR051329">
    <property type="entry name" value="NIR_SIR_4Fe-4S"/>
</dbReference>
<dbReference type="InterPro" id="IPR036136">
    <property type="entry name" value="Nit/Sulf_reduc_fer-like_dom_sf"/>
</dbReference>
<proteinExistence type="predicted"/>
<gene>
    <name evidence="9" type="ORF">CEV31_1399</name>
</gene>
<keyword evidence="1" id="KW-0004">4Fe-4S</keyword>
<dbReference type="RefSeq" id="WP_094506215.1">
    <property type="nucleotide sequence ID" value="NZ_JBHEEK010000001.1"/>
</dbReference>
<keyword evidence="3" id="KW-0479">Metal-binding</keyword>
<dbReference type="Gene3D" id="3.90.480.10">
    <property type="entry name" value="Sulfite Reductase Hemoprotein,Domain 2"/>
    <property type="match status" value="1"/>
</dbReference>
<keyword evidence="6" id="KW-0411">Iron-sulfur</keyword>
<dbReference type="GO" id="GO:0020037">
    <property type="term" value="F:heme binding"/>
    <property type="evidence" value="ECO:0007669"/>
    <property type="project" value="InterPro"/>
</dbReference>
<keyword evidence="5" id="KW-0408">Iron</keyword>
<keyword evidence="2" id="KW-0349">Heme</keyword>
<reference evidence="9 10" key="1">
    <citation type="submission" date="2017-07" db="EMBL/GenBank/DDBJ databases">
        <title>Phylogenetic study on the rhizospheric bacterium Ochrobactrum sp. A44.</title>
        <authorList>
            <person name="Krzyzanowska D.M."/>
            <person name="Ossowicki A."/>
            <person name="Rajewska M."/>
            <person name="Maciag T."/>
            <person name="Kaczynski Z."/>
            <person name="Czerwicka M."/>
            <person name="Jafra S."/>
        </authorList>
    </citation>
    <scope>NUCLEOTIDE SEQUENCE [LARGE SCALE GENOMIC DNA]</scope>
    <source>
        <strain evidence="9 10">DSM 7216</strain>
    </source>
</reference>
<accession>A0A256FZ32</accession>
<dbReference type="GO" id="GO:0046872">
    <property type="term" value="F:metal ion binding"/>
    <property type="evidence" value="ECO:0007669"/>
    <property type="project" value="UniProtKB-KW"/>
</dbReference>